<protein>
    <submittedName>
        <fullName evidence="1">Uncharacterized protein</fullName>
    </submittedName>
</protein>
<dbReference type="EMBL" id="JAEMGP010000012">
    <property type="protein sequence ID" value="KAG5202610.1"/>
    <property type="molecule type" value="Genomic_DNA"/>
</dbReference>
<evidence type="ECO:0000313" key="2">
    <source>
        <dbReference type="Proteomes" id="UP000664991"/>
    </source>
</evidence>
<accession>A0A835ZV93</accession>
<sequence>MKRALLVEREIDIDRRLQDSEMVAAIPVKGRKLTDVKIGELPSMTRMWDFTPETLLEHLKAVTTGSTTDNQHQSISRVGVLSVEQRSMASALMKETADVLWLWYFYRSTLAVHRKEEKSVTPEFKRGEAKNSVLESLSALLRQPQLANG</sequence>
<dbReference type="Proteomes" id="UP000664991">
    <property type="component" value="Unassembled WGS sequence"/>
</dbReference>
<evidence type="ECO:0000313" key="1">
    <source>
        <dbReference type="EMBL" id="KAG5202610.1"/>
    </source>
</evidence>
<comment type="caution">
    <text evidence="1">The sequence shown here is derived from an EMBL/GenBank/DDBJ whole genome shotgun (WGS) entry which is preliminary data.</text>
</comment>
<organism evidence="1 2">
    <name type="scientific">Ovis aries</name>
    <name type="common">Sheep</name>
    <dbReference type="NCBI Taxonomy" id="9940"/>
    <lineage>
        <taxon>Eukaryota</taxon>
        <taxon>Metazoa</taxon>
        <taxon>Chordata</taxon>
        <taxon>Craniata</taxon>
        <taxon>Vertebrata</taxon>
        <taxon>Euteleostomi</taxon>
        <taxon>Mammalia</taxon>
        <taxon>Eutheria</taxon>
        <taxon>Laurasiatheria</taxon>
        <taxon>Artiodactyla</taxon>
        <taxon>Ruminantia</taxon>
        <taxon>Pecora</taxon>
        <taxon>Bovidae</taxon>
        <taxon>Caprinae</taxon>
        <taxon>Ovis</taxon>
    </lineage>
</organism>
<dbReference type="AlphaFoldDB" id="A0A835ZV93"/>
<name>A0A835ZV93_SHEEP</name>
<reference evidence="1 2" key="1">
    <citation type="submission" date="2020-12" db="EMBL/GenBank/DDBJ databases">
        <title>De novo assembly of Tibetan sheep genome.</title>
        <authorList>
            <person name="Li X."/>
        </authorList>
    </citation>
    <scope>NUCLEOTIDE SEQUENCE [LARGE SCALE GENOMIC DNA]</scope>
    <source>
        <tissue evidence="1">Heart</tissue>
    </source>
</reference>
<gene>
    <name evidence="1" type="ORF">JEQ12_004000</name>
</gene>
<proteinExistence type="predicted"/>